<comment type="caution">
    <text evidence="2">The sequence shown here is derived from an EMBL/GenBank/DDBJ whole genome shotgun (WGS) entry which is preliminary data.</text>
</comment>
<gene>
    <name evidence="2" type="ORF">GWK47_042199</name>
</gene>
<reference evidence="2" key="1">
    <citation type="submission" date="2020-07" db="EMBL/GenBank/DDBJ databases">
        <title>The High-quality genome of the commercially important snow crab, Chionoecetes opilio.</title>
        <authorList>
            <person name="Jeong J.-H."/>
            <person name="Ryu S."/>
        </authorList>
    </citation>
    <scope>NUCLEOTIDE SEQUENCE</scope>
    <source>
        <strain evidence="2">MADBK_172401_WGS</strain>
        <tissue evidence="2">Digestive gland</tissue>
    </source>
</reference>
<dbReference type="AlphaFoldDB" id="A0A8J4Y9B5"/>
<proteinExistence type="predicted"/>
<dbReference type="EMBL" id="JACEEZ010007889">
    <property type="protein sequence ID" value="KAG0723685.1"/>
    <property type="molecule type" value="Genomic_DNA"/>
</dbReference>
<organism evidence="2 3">
    <name type="scientific">Chionoecetes opilio</name>
    <name type="common">Atlantic snow crab</name>
    <name type="synonym">Cancer opilio</name>
    <dbReference type="NCBI Taxonomy" id="41210"/>
    <lineage>
        <taxon>Eukaryota</taxon>
        <taxon>Metazoa</taxon>
        <taxon>Ecdysozoa</taxon>
        <taxon>Arthropoda</taxon>
        <taxon>Crustacea</taxon>
        <taxon>Multicrustacea</taxon>
        <taxon>Malacostraca</taxon>
        <taxon>Eumalacostraca</taxon>
        <taxon>Eucarida</taxon>
        <taxon>Decapoda</taxon>
        <taxon>Pleocyemata</taxon>
        <taxon>Brachyura</taxon>
        <taxon>Eubrachyura</taxon>
        <taxon>Majoidea</taxon>
        <taxon>Majidae</taxon>
        <taxon>Chionoecetes</taxon>
    </lineage>
</organism>
<evidence type="ECO:0000256" key="1">
    <source>
        <dbReference type="SAM" id="MobiDB-lite"/>
    </source>
</evidence>
<sequence length="137" mass="14005">MGGGIGQGDGPAHVVRLESCRFPLRRGDGGGEAGLHASSRAGGEEPASPRPTCPPTQWSTPPASFATTNSVGPLSPPSGPGQISPTRPAEWSGRDDTPRLVGRPSPTGGERFAERGVALIRAFCGAITRDGNSDSTF</sequence>
<evidence type="ECO:0000313" key="3">
    <source>
        <dbReference type="Proteomes" id="UP000770661"/>
    </source>
</evidence>
<feature type="region of interest" description="Disordered" evidence="1">
    <location>
        <begin position="23"/>
        <end position="113"/>
    </location>
</feature>
<dbReference type="Proteomes" id="UP000770661">
    <property type="component" value="Unassembled WGS sequence"/>
</dbReference>
<name>A0A8J4Y9B5_CHIOP</name>
<evidence type="ECO:0000313" key="2">
    <source>
        <dbReference type="EMBL" id="KAG0723685.1"/>
    </source>
</evidence>
<keyword evidence="3" id="KW-1185">Reference proteome</keyword>
<feature type="compositionally biased region" description="Polar residues" evidence="1">
    <location>
        <begin position="55"/>
        <end position="71"/>
    </location>
</feature>
<protein>
    <submittedName>
        <fullName evidence="2">Uncharacterized protein</fullName>
    </submittedName>
</protein>
<accession>A0A8J4Y9B5</accession>